<dbReference type="RefSeq" id="WP_245790191.1">
    <property type="nucleotide sequence ID" value="NZ_FRDF01000015.1"/>
</dbReference>
<dbReference type="EMBL" id="FRDF01000015">
    <property type="protein sequence ID" value="SHN62702.1"/>
    <property type="molecule type" value="Genomic_DNA"/>
</dbReference>
<keyword evidence="4" id="KW-1185">Reference proteome</keyword>
<dbReference type="InterPro" id="IPR012340">
    <property type="entry name" value="NA-bd_OB-fold"/>
</dbReference>
<accession>A0A1M7SW81</accession>
<proteinExistence type="predicted"/>
<dbReference type="SUPFAM" id="SSF50249">
    <property type="entry name" value="Nucleic acid-binding proteins"/>
    <property type="match status" value="1"/>
</dbReference>
<dbReference type="STRING" id="198312.SAMN02745193_02484"/>
<organism evidence="3 4">
    <name type="scientific">Erythrobacter sanguineus</name>
    <dbReference type="NCBI Taxonomy" id="198312"/>
    <lineage>
        <taxon>Bacteria</taxon>
        <taxon>Pseudomonadati</taxon>
        <taxon>Pseudomonadota</taxon>
        <taxon>Alphaproteobacteria</taxon>
        <taxon>Sphingomonadales</taxon>
        <taxon>Erythrobacteraceae</taxon>
        <taxon>Erythrobacter/Porphyrobacter group</taxon>
        <taxon>Erythrobacter</taxon>
    </lineage>
</organism>
<gene>
    <name evidence="3" type="ORF">SAMN02745193_02484</name>
</gene>
<dbReference type="Pfam" id="PF01796">
    <property type="entry name" value="OB_ChsH2_C"/>
    <property type="match status" value="1"/>
</dbReference>
<name>A0A1M7SW81_9SPHN</name>
<sequence length="141" mass="15363">MGQKIDPELWSDGPEPHLMGGRLPSGEIVFPMPVGDAAEGVEPYKLSRRGKLWSWTSQGFLPKEPYEGPGSGPGEGPPDFQPFLLGYVELPGEVIVESRITGAKLEDLHLGMDLEFCIVPFNATHDTFAFRPIANIESQAA</sequence>
<reference evidence="4" key="1">
    <citation type="submission" date="2016-12" db="EMBL/GenBank/DDBJ databases">
        <authorList>
            <person name="Varghese N."/>
            <person name="Submissions S."/>
        </authorList>
    </citation>
    <scope>NUCLEOTIDE SEQUENCE [LARGE SCALE GENOMIC DNA]</scope>
    <source>
        <strain evidence="4">DSM 11032</strain>
    </source>
</reference>
<evidence type="ECO:0000259" key="2">
    <source>
        <dbReference type="Pfam" id="PF01796"/>
    </source>
</evidence>
<feature type="region of interest" description="Disordered" evidence="1">
    <location>
        <begin position="1"/>
        <end position="22"/>
    </location>
</feature>
<evidence type="ECO:0000313" key="4">
    <source>
        <dbReference type="Proteomes" id="UP000184391"/>
    </source>
</evidence>
<feature type="domain" description="ChsH2 C-terminal OB-fold" evidence="2">
    <location>
        <begin position="45"/>
        <end position="116"/>
    </location>
</feature>
<dbReference type="AlphaFoldDB" id="A0A1M7SW81"/>
<protein>
    <submittedName>
        <fullName evidence="3">DUF35 OB-fold domain-containing protein, acyl-CoA-associated</fullName>
    </submittedName>
</protein>
<evidence type="ECO:0000256" key="1">
    <source>
        <dbReference type="SAM" id="MobiDB-lite"/>
    </source>
</evidence>
<dbReference type="InterPro" id="IPR002878">
    <property type="entry name" value="ChsH2_C"/>
</dbReference>
<evidence type="ECO:0000313" key="3">
    <source>
        <dbReference type="EMBL" id="SHN62702.1"/>
    </source>
</evidence>
<dbReference type="Proteomes" id="UP000184391">
    <property type="component" value="Unassembled WGS sequence"/>
</dbReference>